<keyword evidence="4" id="KW-0732">Signal</keyword>
<gene>
    <name evidence="8" type="ORF">F1559_004843</name>
</gene>
<accession>A0A7J7INU9</accession>
<evidence type="ECO:0000256" key="4">
    <source>
        <dbReference type="ARBA" id="ARBA00022729"/>
    </source>
</evidence>
<proteinExistence type="inferred from homology"/>
<feature type="transmembrane region" description="Helical" evidence="7">
    <location>
        <begin position="414"/>
        <end position="440"/>
    </location>
</feature>
<dbReference type="AlphaFoldDB" id="A0A7J7INU9"/>
<dbReference type="OrthoDB" id="1666796at2759"/>
<feature type="transmembrane region" description="Helical" evidence="7">
    <location>
        <begin position="452"/>
        <end position="474"/>
    </location>
</feature>
<sequence length="646" mass="72878">MSERVWRRLLCYTMYLVLAFCQFGPAVGFYIPGVAPVDYSEGAELSIKTTKLVSRKSVLPYNYYSLPFCRPRKIRKYPENLGELLSGARVYSTPFQAKMLEEKKCAVLCKRRLRDRDAHILAQRIRQEYRALLQLDNLPVGEPLYADGQKIGIDRGYPLGTADAAGTYLNNHLSFTIYYHRPTGRLWAPSRGYRIVGFEVTALSVAHQEAADSDDKNPSTIRLTTCSPTNGLGSNAERQLVQGNTDVIYTYDLQFVESSIAWGSRWDIYLQQPLTASSIHWFSIINSSLIVLFLAGTVFMILLRTLRQDILRYNSVPDGEEEDEEEYGWKLIHGDVFRAPTHLNLFAVLVGSGVQLLGMLFVVLVIAMAGFLSPANRGGLLTAMVMLWLIMALPGGYSSALIYKMYRGTQPKRVTLTTAVLFPGLCFATFFGLNLILWMLQSSAALPFLTLLYMFVLWFGISIPMAFLGSYLGYKRPFIEFPCRTNVIPRQIPPVPLYARTWVGMLIGGLLPFGSLFLSLFFILNSVLFQRYYYFFGFLATSFIILLLTTALNSTIFVYIRLASEDWRWPWYAFSVSASTGGYVFLYSVLYLWKKYEIDGETALSCILFIVYAAIASGLIGASLGAVGFLAASWFVRRIYSSVKLD</sequence>
<dbReference type="GO" id="GO:0072657">
    <property type="term" value="P:protein localization to membrane"/>
    <property type="evidence" value="ECO:0007669"/>
    <property type="project" value="TreeGrafter"/>
</dbReference>
<feature type="transmembrane region" description="Helical" evidence="7">
    <location>
        <begin position="502"/>
        <end position="527"/>
    </location>
</feature>
<comment type="caution">
    <text evidence="8">The sequence shown here is derived from an EMBL/GenBank/DDBJ whole genome shotgun (WGS) entry which is preliminary data.</text>
</comment>
<dbReference type="EMBL" id="VWRR01000005">
    <property type="protein sequence ID" value="KAF6004011.1"/>
    <property type="molecule type" value="Genomic_DNA"/>
</dbReference>
<evidence type="ECO:0000256" key="3">
    <source>
        <dbReference type="ARBA" id="ARBA00022692"/>
    </source>
</evidence>
<name>A0A7J7INU9_9RHOD</name>
<feature type="transmembrane region" description="Helical" evidence="7">
    <location>
        <begin position="378"/>
        <end position="402"/>
    </location>
</feature>
<feature type="transmembrane region" description="Helical" evidence="7">
    <location>
        <begin position="281"/>
        <end position="303"/>
    </location>
</feature>
<feature type="transmembrane region" description="Helical" evidence="7">
    <location>
        <begin position="533"/>
        <end position="559"/>
    </location>
</feature>
<comment type="similarity">
    <text evidence="2 7">Belongs to the nonaspanin (TM9SF) (TC 9.A.2) family.</text>
</comment>
<evidence type="ECO:0000256" key="5">
    <source>
        <dbReference type="ARBA" id="ARBA00022989"/>
    </source>
</evidence>
<organism evidence="8 9">
    <name type="scientific">Cyanidiococcus yangmingshanensis</name>
    <dbReference type="NCBI Taxonomy" id="2690220"/>
    <lineage>
        <taxon>Eukaryota</taxon>
        <taxon>Rhodophyta</taxon>
        <taxon>Bangiophyceae</taxon>
        <taxon>Cyanidiales</taxon>
        <taxon>Cyanidiaceae</taxon>
        <taxon>Cyanidiococcus</taxon>
    </lineage>
</organism>
<evidence type="ECO:0000256" key="7">
    <source>
        <dbReference type="RuleBase" id="RU363079"/>
    </source>
</evidence>
<dbReference type="InterPro" id="IPR004240">
    <property type="entry name" value="EMP70"/>
</dbReference>
<evidence type="ECO:0000256" key="1">
    <source>
        <dbReference type="ARBA" id="ARBA00004141"/>
    </source>
</evidence>
<dbReference type="PANTHER" id="PTHR10766:SF178">
    <property type="entry name" value="TRANSMEMBRANE 9 SUPERFAMILY MEMBER"/>
    <property type="match status" value="1"/>
</dbReference>
<feature type="transmembrane region" description="Helical" evidence="7">
    <location>
        <begin position="345"/>
        <end position="372"/>
    </location>
</feature>
<feature type="transmembrane region" description="Helical" evidence="7">
    <location>
        <begin position="12"/>
        <end position="31"/>
    </location>
</feature>
<evidence type="ECO:0000256" key="2">
    <source>
        <dbReference type="ARBA" id="ARBA00005227"/>
    </source>
</evidence>
<feature type="transmembrane region" description="Helical" evidence="7">
    <location>
        <begin position="571"/>
        <end position="590"/>
    </location>
</feature>
<evidence type="ECO:0000313" key="9">
    <source>
        <dbReference type="Proteomes" id="UP000530660"/>
    </source>
</evidence>
<evidence type="ECO:0000313" key="8">
    <source>
        <dbReference type="EMBL" id="KAF6004011.1"/>
    </source>
</evidence>
<dbReference type="PANTHER" id="PTHR10766">
    <property type="entry name" value="TRANSMEMBRANE 9 SUPERFAMILY PROTEIN"/>
    <property type="match status" value="1"/>
</dbReference>
<dbReference type="Proteomes" id="UP000530660">
    <property type="component" value="Unassembled WGS sequence"/>
</dbReference>
<reference evidence="8 9" key="1">
    <citation type="journal article" date="2020" name="J. Phycol.">
        <title>Comparative genome analysis reveals Cyanidiococcus gen. nov., a new extremophilic red algal genus sister to Cyanidioschyzon (Cyanidioschyzonaceae, Rhodophyta).</title>
        <authorList>
            <person name="Liu S.-L."/>
            <person name="Chiang Y.-R."/>
            <person name="Yoon H.S."/>
            <person name="Fu H.-Y."/>
        </authorList>
    </citation>
    <scope>NUCLEOTIDE SEQUENCE [LARGE SCALE GENOMIC DNA]</scope>
    <source>
        <strain evidence="8 9">THAL066</strain>
    </source>
</reference>
<evidence type="ECO:0000256" key="6">
    <source>
        <dbReference type="ARBA" id="ARBA00023136"/>
    </source>
</evidence>
<comment type="subcellular location">
    <subcellularLocation>
        <location evidence="1">Membrane</location>
        <topology evidence="1">Multi-pass membrane protein</topology>
    </subcellularLocation>
</comment>
<keyword evidence="5 7" id="KW-1133">Transmembrane helix</keyword>
<keyword evidence="3 7" id="KW-0812">Transmembrane</keyword>
<keyword evidence="6 7" id="KW-0472">Membrane</keyword>
<protein>
    <recommendedName>
        <fullName evidence="7">Transmembrane 9 superfamily member</fullName>
    </recommendedName>
</protein>
<dbReference type="GO" id="GO:0016020">
    <property type="term" value="C:membrane"/>
    <property type="evidence" value="ECO:0007669"/>
    <property type="project" value="UniProtKB-SubCell"/>
</dbReference>
<dbReference type="Pfam" id="PF02990">
    <property type="entry name" value="EMP70"/>
    <property type="match status" value="1"/>
</dbReference>
<keyword evidence="9" id="KW-1185">Reference proteome</keyword>
<feature type="transmembrane region" description="Helical" evidence="7">
    <location>
        <begin position="602"/>
        <end position="635"/>
    </location>
</feature>